<dbReference type="AlphaFoldDB" id="A0A815ZT18"/>
<dbReference type="EMBL" id="CAJNOR010006114">
    <property type="protein sequence ID" value="CAF1586177.1"/>
    <property type="molecule type" value="Genomic_DNA"/>
</dbReference>
<accession>A0A815ZT18</accession>
<dbReference type="Proteomes" id="UP000663828">
    <property type="component" value="Unassembled WGS sequence"/>
</dbReference>
<proteinExistence type="predicted"/>
<organism evidence="1 2">
    <name type="scientific">Adineta ricciae</name>
    <name type="common">Rotifer</name>
    <dbReference type="NCBI Taxonomy" id="249248"/>
    <lineage>
        <taxon>Eukaryota</taxon>
        <taxon>Metazoa</taxon>
        <taxon>Spiralia</taxon>
        <taxon>Gnathifera</taxon>
        <taxon>Rotifera</taxon>
        <taxon>Eurotatoria</taxon>
        <taxon>Bdelloidea</taxon>
        <taxon>Adinetida</taxon>
        <taxon>Adinetidae</taxon>
        <taxon>Adineta</taxon>
    </lineage>
</organism>
<sequence length="69" mass="7917">MASYSALLQLHALQSCSPQPFKKFIPQFFKDDKPEYPYVETIQCSIGQDPKVEYHLTITIRQPTVVTSI</sequence>
<keyword evidence="2" id="KW-1185">Reference proteome</keyword>
<name>A0A815ZT18_ADIRI</name>
<evidence type="ECO:0000313" key="2">
    <source>
        <dbReference type="Proteomes" id="UP000663828"/>
    </source>
</evidence>
<reference evidence="1" key="1">
    <citation type="submission" date="2021-02" db="EMBL/GenBank/DDBJ databases">
        <authorList>
            <person name="Nowell W R."/>
        </authorList>
    </citation>
    <scope>NUCLEOTIDE SEQUENCE</scope>
</reference>
<evidence type="ECO:0000313" key="1">
    <source>
        <dbReference type="EMBL" id="CAF1586177.1"/>
    </source>
</evidence>
<comment type="caution">
    <text evidence="1">The sequence shown here is derived from an EMBL/GenBank/DDBJ whole genome shotgun (WGS) entry which is preliminary data.</text>
</comment>
<gene>
    <name evidence="1" type="ORF">XAT740_LOCUS46045</name>
</gene>
<protein>
    <submittedName>
        <fullName evidence="1">Uncharacterized protein</fullName>
    </submittedName>
</protein>